<dbReference type="PANTHER" id="PTHR43591">
    <property type="entry name" value="METHYLTRANSFERASE"/>
    <property type="match status" value="1"/>
</dbReference>
<dbReference type="GO" id="GO:0032259">
    <property type="term" value="P:methylation"/>
    <property type="evidence" value="ECO:0007669"/>
    <property type="project" value="UniProtKB-KW"/>
</dbReference>
<dbReference type="InterPro" id="IPR029063">
    <property type="entry name" value="SAM-dependent_MTases_sf"/>
</dbReference>
<dbReference type="Proteomes" id="UP000326924">
    <property type="component" value="Unassembled WGS sequence"/>
</dbReference>
<reference evidence="2 3" key="1">
    <citation type="submission" date="2019-09" db="EMBL/GenBank/DDBJ databases">
        <title>Draft genome of the ectomycorrhizal ascomycete Sphaerosporella brunnea.</title>
        <authorList>
            <consortium name="DOE Joint Genome Institute"/>
            <person name="Benucci G.M."/>
            <person name="Marozzi G."/>
            <person name="Antonielli L."/>
            <person name="Sanchez S."/>
            <person name="Marco P."/>
            <person name="Wang X."/>
            <person name="Falini L.B."/>
            <person name="Barry K."/>
            <person name="Haridas S."/>
            <person name="Lipzen A."/>
            <person name="Labutti K."/>
            <person name="Grigoriev I.V."/>
            <person name="Murat C."/>
            <person name="Martin F."/>
            <person name="Albertini E."/>
            <person name="Donnini D."/>
            <person name="Bonito G."/>
        </authorList>
    </citation>
    <scope>NUCLEOTIDE SEQUENCE [LARGE SCALE GENOMIC DNA]</scope>
    <source>
        <strain evidence="2 3">Sb_GMNB300</strain>
    </source>
</reference>
<keyword evidence="2" id="KW-0808">Transferase</keyword>
<accession>A0A5J5ERC5</accession>
<dbReference type="CDD" id="cd02440">
    <property type="entry name" value="AdoMet_MTases"/>
    <property type="match status" value="1"/>
</dbReference>
<evidence type="ECO:0000259" key="1">
    <source>
        <dbReference type="Pfam" id="PF13847"/>
    </source>
</evidence>
<protein>
    <submittedName>
        <fullName evidence="2">UbiE family methyltransferase</fullName>
    </submittedName>
</protein>
<keyword evidence="2" id="KW-0489">Methyltransferase</keyword>
<comment type="caution">
    <text evidence="2">The sequence shown here is derived from an EMBL/GenBank/DDBJ whole genome shotgun (WGS) entry which is preliminary data.</text>
</comment>
<organism evidence="2 3">
    <name type="scientific">Sphaerosporella brunnea</name>
    <dbReference type="NCBI Taxonomy" id="1250544"/>
    <lineage>
        <taxon>Eukaryota</taxon>
        <taxon>Fungi</taxon>
        <taxon>Dikarya</taxon>
        <taxon>Ascomycota</taxon>
        <taxon>Pezizomycotina</taxon>
        <taxon>Pezizomycetes</taxon>
        <taxon>Pezizales</taxon>
        <taxon>Pyronemataceae</taxon>
        <taxon>Sphaerosporella</taxon>
    </lineage>
</organism>
<dbReference type="SUPFAM" id="SSF53335">
    <property type="entry name" value="S-adenosyl-L-methionine-dependent methyltransferases"/>
    <property type="match status" value="1"/>
</dbReference>
<proteinExistence type="predicted"/>
<dbReference type="EMBL" id="VXIS01000154">
    <property type="protein sequence ID" value="KAA8900436.1"/>
    <property type="molecule type" value="Genomic_DNA"/>
</dbReference>
<gene>
    <name evidence="2" type="ORF">FN846DRAFT_958919</name>
</gene>
<evidence type="ECO:0000313" key="2">
    <source>
        <dbReference type="EMBL" id="KAA8900436.1"/>
    </source>
</evidence>
<dbReference type="AlphaFoldDB" id="A0A5J5ERC5"/>
<dbReference type="GO" id="GO:0008168">
    <property type="term" value="F:methyltransferase activity"/>
    <property type="evidence" value="ECO:0007669"/>
    <property type="project" value="UniProtKB-KW"/>
</dbReference>
<dbReference type="OrthoDB" id="10017101at2759"/>
<feature type="domain" description="Methyltransferase" evidence="1">
    <location>
        <begin position="51"/>
        <end position="159"/>
    </location>
</feature>
<dbReference type="InterPro" id="IPR025714">
    <property type="entry name" value="Methyltranfer_dom"/>
</dbReference>
<dbReference type="PANTHER" id="PTHR43591:SF24">
    <property type="entry name" value="2-METHOXY-6-POLYPRENYL-1,4-BENZOQUINOL METHYLASE, MITOCHONDRIAL"/>
    <property type="match status" value="1"/>
</dbReference>
<dbReference type="Pfam" id="PF13847">
    <property type="entry name" value="Methyltransf_31"/>
    <property type="match status" value="1"/>
</dbReference>
<dbReference type="Gene3D" id="3.40.50.150">
    <property type="entry name" value="Vaccinia Virus protein VP39"/>
    <property type="match status" value="1"/>
</dbReference>
<evidence type="ECO:0000313" key="3">
    <source>
        <dbReference type="Proteomes" id="UP000326924"/>
    </source>
</evidence>
<sequence length="284" mass="31567">MQAPQKQAPIISTSSKCPDQVYIQGHNEAVLKSHRWRTAANSASYLLPTLRSSTKLLDVGCGPGTMTCDFARLCPDGHITGLDYSASVLAAASAEAASQALTNVAFTVGDIRSLPFPDDTFDVVHAHQVLQHLSDPVHALREMRRVARPGGVVAVRESDWAAFTWWPQTRGMREWHALHAKVARAHGCEPDAGRRLHVWAKEAGFERDNITPTAGTWCWNTPEERQWFGSTMGGRLLEREFRGNAEKCGATEEDLLKCHQAWKDWAEDEDGWFAILHGQVLCKK</sequence>
<dbReference type="InParanoid" id="A0A5J5ERC5"/>
<name>A0A5J5ERC5_9PEZI</name>
<keyword evidence="3" id="KW-1185">Reference proteome</keyword>